<evidence type="ECO:0000313" key="2">
    <source>
        <dbReference type="WBParaSite" id="nRc.2.0.1.t30991-RA"/>
    </source>
</evidence>
<dbReference type="WBParaSite" id="nRc.2.0.1.t30991-RA">
    <property type="protein sequence ID" value="nRc.2.0.1.t30991-RA"/>
    <property type="gene ID" value="nRc.2.0.1.g30991"/>
</dbReference>
<protein>
    <submittedName>
        <fullName evidence="2">Uncharacterized protein</fullName>
    </submittedName>
</protein>
<sequence>MGQTAIRSHAKYKKHKENAIIAEKNPRLNFAAPAKTIARDTAQPRSDVFAKKFCAHRWVENVSLMERTDAPVEPFLFGNLSLIIWQLLKCILKPSVMPASIPTAKLMKANLSKNSEDLRPIPDIDIGEYLIFNNFTYYYIFCLQHKQDLEQQEQYPQSKKISSNMICINIILCRCKLIPGLSALQPMRIANSLLLAEGRISVCLNCLLEHNRILLTVADLATLINSPAFIESLNEFDETRDRLDVFWINWCNKSSTTFNSKSDALSKVVKQLLILSHGNATVESGFIVNEDLLVENLQEKSIIAQRLVYDFV</sequence>
<proteinExistence type="predicted"/>
<dbReference type="AlphaFoldDB" id="A0A915JXD8"/>
<name>A0A915JXD8_ROMCU</name>
<evidence type="ECO:0000313" key="1">
    <source>
        <dbReference type="Proteomes" id="UP000887565"/>
    </source>
</evidence>
<keyword evidence="1" id="KW-1185">Reference proteome</keyword>
<accession>A0A915JXD8</accession>
<organism evidence="1 2">
    <name type="scientific">Romanomermis culicivorax</name>
    <name type="common">Nematode worm</name>
    <dbReference type="NCBI Taxonomy" id="13658"/>
    <lineage>
        <taxon>Eukaryota</taxon>
        <taxon>Metazoa</taxon>
        <taxon>Ecdysozoa</taxon>
        <taxon>Nematoda</taxon>
        <taxon>Enoplea</taxon>
        <taxon>Dorylaimia</taxon>
        <taxon>Mermithida</taxon>
        <taxon>Mermithoidea</taxon>
        <taxon>Mermithidae</taxon>
        <taxon>Romanomermis</taxon>
    </lineage>
</organism>
<reference evidence="2" key="1">
    <citation type="submission" date="2022-11" db="UniProtKB">
        <authorList>
            <consortium name="WormBaseParasite"/>
        </authorList>
    </citation>
    <scope>IDENTIFICATION</scope>
</reference>
<dbReference type="Proteomes" id="UP000887565">
    <property type="component" value="Unplaced"/>
</dbReference>